<evidence type="ECO:0000256" key="1">
    <source>
        <dbReference type="ARBA" id="ARBA00005707"/>
    </source>
</evidence>
<feature type="signal peptide" evidence="2">
    <location>
        <begin position="1"/>
        <end position="21"/>
    </location>
</feature>
<organism evidence="3 4">
    <name type="scientific">Phasianus colchicus</name>
    <name type="common">Common pheasant</name>
    <dbReference type="NCBI Taxonomy" id="9054"/>
    <lineage>
        <taxon>Eukaryota</taxon>
        <taxon>Metazoa</taxon>
        <taxon>Chordata</taxon>
        <taxon>Craniata</taxon>
        <taxon>Vertebrata</taxon>
        <taxon>Euteleostomi</taxon>
        <taxon>Archelosauria</taxon>
        <taxon>Archosauria</taxon>
        <taxon>Dinosauria</taxon>
        <taxon>Saurischia</taxon>
        <taxon>Theropoda</taxon>
        <taxon>Coelurosauria</taxon>
        <taxon>Aves</taxon>
        <taxon>Neognathae</taxon>
        <taxon>Galloanserae</taxon>
        <taxon>Galliformes</taxon>
        <taxon>Phasianidae</taxon>
        <taxon>Phasianinae</taxon>
        <taxon>Phasianus</taxon>
    </lineage>
</organism>
<dbReference type="PANTHER" id="PTHR13602">
    <property type="entry name" value="UPF0488 PROTEIN C8ORF33"/>
    <property type="match status" value="1"/>
</dbReference>
<reference evidence="3" key="2">
    <citation type="submission" date="2025-09" db="UniProtKB">
        <authorList>
            <consortium name="Ensembl"/>
        </authorList>
    </citation>
    <scope>IDENTIFICATION</scope>
</reference>
<name>A0A669PNC4_PHACC</name>
<keyword evidence="4" id="KW-1185">Reference proteome</keyword>
<evidence type="ECO:0000313" key="3">
    <source>
        <dbReference type="Ensembl" id="ENSPCLP00000008930.1"/>
    </source>
</evidence>
<feature type="chain" id="PRO_5025603888" evidence="2">
    <location>
        <begin position="22"/>
        <end position="176"/>
    </location>
</feature>
<protein>
    <submittedName>
        <fullName evidence="3">Uncharacterized protein</fullName>
    </submittedName>
</protein>
<evidence type="ECO:0000313" key="4">
    <source>
        <dbReference type="Proteomes" id="UP000472261"/>
    </source>
</evidence>
<evidence type="ECO:0000256" key="2">
    <source>
        <dbReference type="SAM" id="SignalP"/>
    </source>
</evidence>
<dbReference type="Proteomes" id="UP000472261">
    <property type="component" value="Unplaced"/>
</dbReference>
<dbReference type="PANTHER" id="PTHR13602:SF2">
    <property type="entry name" value="UPF0488 PROTEIN C8ORF33"/>
    <property type="match status" value="1"/>
</dbReference>
<dbReference type="Pfam" id="PF15393">
    <property type="entry name" value="DUF4615"/>
    <property type="match status" value="1"/>
</dbReference>
<keyword evidence="2" id="KW-0732">Signal</keyword>
<sequence>ALFVRTFLLPSLWALSPLTSCISSSARLRHQGSASDFAHCLLLDFGEQSDDQLQKEVDWCVEQLEIGLKTQKSTPKQVEEALRAIKTLRSDKAPLVKKRQIMRTIFGDYRKKMEEELCKQLKLMLSGRKTFAPEHAVKAKDQQDALQSHPTHLTQARSDSQFLKKSFALISSRTVF</sequence>
<accession>A0A669PNC4</accession>
<comment type="similarity">
    <text evidence="1">Belongs to the UPF0488 family.</text>
</comment>
<dbReference type="Ensembl" id="ENSPCLT00000012113.1">
    <property type="protein sequence ID" value="ENSPCLP00000008930.1"/>
    <property type="gene ID" value="ENSPCLG00000007412.1"/>
</dbReference>
<reference evidence="3" key="1">
    <citation type="submission" date="2025-08" db="UniProtKB">
        <authorList>
            <consortium name="Ensembl"/>
        </authorList>
    </citation>
    <scope>IDENTIFICATION</scope>
</reference>
<dbReference type="AlphaFoldDB" id="A0A669PNC4"/>
<proteinExistence type="inferred from homology"/>
<dbReference type="InterPro" id="IPR029274">
    <property type="entry name" value="DUF4615"/>
</dbReference>